<dbReference type="Proteomes" id="UP000265515">
    <property type="component" value="Unassembled WGS sequence"/>
</dbReference>
<dbReference type="Gene3D" id="2.100.10.30">
    <property type="entry name" value="Jacalin-like lectin domain"/>
    <property type="match status" value="1"/>
</dbReference>
<evidence type="ECO:0000259" key="1">
    <source>
        <dbReference type="PROSITE" id="PS51752"/>
    </source>
</evidence>
<dbReference type="PANTHER" id="PTHR34007:SF1">
    <property type="entry name" value="AEROLYSIN-LIKE PROTEIN-RELATED"/>
    <property type="match status" value="1"/>
</dbReference>
<proteinExistence type="predicted"/>
<keyword evidence="3" id="KW-1185">Reference proteome</keyword>
<evidence type="ECO:0000313" key="2">
    <source>
        <dbReference type="EMBL" id="GBG87836.1"/>
    </source>
</evidence>
<dbReference type="CDD" id="cd09302">
    <property type="entry name" value="Jacalin_like"/>
    <property type="match status" value="1"/>
</dbReference>
<dbReference type="InterPro" id="IPR036404">
    <property type="entry name" value="Jacalin-like_lectin_dom_sf"/>
</dbReference>
<feature type="domain" description="Jacalin-type lectin" evidence="1">
    <location>
        <begin position="4"/>
        <end position="143"/>
    </location>
</feature>
<name>A0A388LZV9_CHABU</name>
<dbReference type="AlphaFoldDB" id="A0A388LZV9"/>
<dbReference type="Gramene" id="GBG87836">
    <property type="protein sequence ID" value="GBG87836"/>
    <property type="gene ID" value="CBR_g45992"/>
</dbReference>
<dbReference type="Pfam" id="PF01419">
    <property type="entry name" value="Jacalin"/>
    <property type="match status" value="1"/>
</dbReference>
<protein>
    <recommendedName>
        <fullName evidence="1">Jacalin-type lectin domain-containing protein</fullName>
    </recommendedName>
</protein>
<dbReference type="PROSITE" id="PS51752">
    <property type="entry name" value="JACALIN_LECTIN"/>
    <property type="match status" value="1"/>
</dbReference>
<reference evidence="2 3" key="1">
    <citation type="journal article" date="2018" name="Cell">
        <title>The Chara Genome: Secondary Complexity and Implications for Plant Terrestrialization.</title>
        <authorList>
            <person name="Nishiyama T."/>
            <person name="Sakayama H."/>
            <person name="Vries J.D."/>
            <person name="Buschmann H."/>
            <person name="Saint-Marcoux D."/>
            <person name="Ullrich K.K."/>
            <person name="Haas F.B."/>
            <person name="Vanderstraeten L."/>
            <person name="Becker D."/>
            <person name="Lang D."/>
            <person name="Vosolsobe S."/>
            <person name="Rombauts S."/>
            <person name="Wilhelmsson P.K.I."/>
            <person name="Janitza P."/>
            <person name="Kern R."/>
            <person name="Heyl A."/>
            <person name="Rumpler F."/>
            <person name="Villalobos L.I.A.C."/>
            <person name="Clay J.M."/>
            <person name="Skokan R."/>
            <person name="Toyoda A."/>
            <person name="Suzuki Y."/>
            <person name="Kagoshima H."/>
            <person name="Schijlen E."/>
            <person name="Tajeshwar N."/>
            <person name="Catarino B."/>
            <person name="Hetherington A.J."/>
            <person name="Saltykova A."/>
            <person name="Bonnot C."/>
            <person name="Breuninger H."/>
            <person name="Symeonidi A."/>
            <person name="Radhakrishnan G.V."/>
            <person name="Van Nieuwerburgh F."/>
            <person name="Deforce D."/>
            <person name="Chang C."/>
            <person name="Karol K.G."/>
            <person name="Hedrich R."/>
            <person name="Ulvskov P."/>
            <person name="Glockner G."/>
            <person name="Delwiche C.F."/>
            <person name="Petrasek J."/>
            <person name="Van de Peer Y."/>
            <person name="Friml J."/>
            <person name="Beilby M."/>
            <person name="Dolan L."/>
            <person name="Kohara Y."/>
            <person name="Sugano S."/>
            <person name="Fujiyama A."/>
            <person name="Delaux P.-M."/>
            <person name="Quint M."/>
            <person name="TheiBen G."/>
            <person name="Hagemann M."/>
            <person name="Harholt J."/>
            <person name="Dunand C."/>
            <person name="Zachgo S."/>
            <person name="Langdale J."/>
            <person name="Maumus F."/>
            <person name="Straeten D.V.D."/>
            <person name="Gould S.B."/>
            <person name="Rensing S.A."/>
        </authorList>
    </citation>
    <scope>NUCLEOTIDE SEQUENCE [LARGE SCALE GENOMIC DNA]</scope>
    <source>
        <strain evidence="2 3">S276</strain>
    </source>
</reference>
<dbReference type="EMBL" id="BFEA01000635">
    <property type="protein sequence ID" value="GBG87836.1"/>
    <property type="molecule type" value="Genomic_DNA"/>
</dbReference>
<dbReference type="SUPFAM" id="SSF51101">
    <property type="entry name" value="Mannose-binding lectins"/>
    <property type="match status" value="1"/>
</dbReference>
<organism evidence="2 3">
    <name type="scientific">Chara braunii</name>
    <name type="common">Braun's stonewort</name>
    <dbReference type="NCBI Taxonomy" id="69332"/>
    <lineage>
        <taxon>Eukaryota</taxon>
        <taxon>Viridiplantae</taxon>
        <taxon>Streptophyta</taxon>
        <taxon>Charophyceae</taxon>
        <taxon>Charales</taxon>
        <taxon>Characeae</taxon>
        <taxon>Chara</taxon>
    </lineage>
</organism>
<dbReference type="InterPro" id="IPR053280">
    <property type="entry name" value="Aerolysin-like_pore-former"/>
</dbReference>
<sequence length="151" mass="16269">MAALAPVHLIGGNGGGDFYINGAHKGAILKRIRVWVGGWMIRGIEVQLSDGESQMFGSVDGGAREFTFQIGEKIAWLSLWGNGAGTRLGAIKFGTTHRREFFAKMTDWGLKTEYKMEVGSGICVGLQGKCGADIDCAGFLFIKDGHSLTLR</sequence>
<evidence type="ECO:0000313" key="3">
    <source>
        <dbReference type="Proteomes" id="UP000265515"/>
    </source>
</evidence>
<dbReference type="InterPro" id="IPR001229">
    <property type="entry name" value="Jacalin-like_lectin_dom"/>
</dbReference>
<accession>A0A388LZV9</accession>
<dbReference type="PANTHER" id="PTHR34007">
    <property type="entry name" value="AEROLYSIN-LIKE PROTEIN-RELATED"/>
    <property type="match status" value="1"/>
</dbReference>
<dbReference type="OMA" id="HRREFFA"/>
<gene>
    <name evidence="2" type="ORF">CBR_g45992</name>
</gene>
<dbReference type="OrthoDB" id="3758675at2759"/>
<comment type="caution">
    <text evidence="2">The sequence shown here is derived from an EMBL/GenBank/DDBJ whole genome shotgun (WGS) entry which is preliminary data.</text>
</comment>